<feature type="region of interest" description="Disordered" evidence="2">
    <location>
        <begin position="60"/>
        <end position="88"/>
    </location>
</feature>
<evidence type="ECO:0000256" key="2">
    <source>
        <dbReference type="SAM" id="MobiDB-lite"/>
    </source>
</evidence>
<feature type="compositionally biased region" description="Polar residues" evidence="2">
    <location>
        <begin position="63"/>
        <end position="78"/>
    </location>
</feature>
<dbReference type="InterPro" id="IPR011098">
    <property type="entry name" value="G5_dom"/>
</dbReference>
<feature type="region of interest" description="Disordered" evidence="2">
    <location>
        <begin position="164"/>
        <end position="184"/>
    </location>
</feature>
<gene>
    <name evidence="4" type="ORF">BALAC2494_01364</name>
</gene>
<dbReference type="AlphaFoldDB" id="A0A806FHB0"/>
<dbReference type="SUPFAM" id="SSF53955">
    <property type="entry name" value="Lysozyme-like"/>
    <property type="match status" value="1"/>
</dbReference>
<dbReference type="Gene3D" id="1.10.530.10">
    <property type="match status" value="1"/>
</dbReference>
<sequence>MASALSADFRRRMAHHSKHNAPTLRSLSKRQWIRISTAMASVGLVVAGVVATQSMYSRAEAQPTPSATAYSITESNHAASRGNAREAMDGDTSYVTVKVNGKSRVVLGQDFTDVKSVLDAGDITLEPGDQVNPSLTTKVDESTTISIERQGAKMETTESKIPFNTVKKDDPSLPKGTEKVQTEGEEGILEKTNLVTRTGDKVVSSNTFATWVKKAPVEKVVLVGTGNPQPAATSAPAQTSNNSNTNANNSSQQAAASSIGSTAPVGEMQQWAHDYLLANGGSEGDFTATVYIISRESGWNVNATNPSSGAYGLAQALPGSKMASHGADWQSNYQTQLKWFWDYCKGRYGSVQGAYNFWQANHWY</sequence>
<dbReference type="Pfam" id="PF03990">
    <property type="entry name" value="DUF348"/>
    <property type="match status" value="1"/>
</dbReference>
<dbReference type="InterPro" id="IPR007137">
    <property type="entry name" value="DUF348"/>
</dbReference>
<evidence type="ECO:0000256" key="1">
    <source>
        <dbReference type="ARBA" id="ARBA00022729"/>
    </source>
</evidence>
<dbReference type="EMBL" id="CP002915">
    <property type="protein sequence ID" value="AEK30837.1"/>
    <property type="molecule type" value="Genomic_DNA"/>
</dbReference>
<dbReference type="KEGG" id="bnm:BALAC2494_01364"/>
<name>A0A806FHB0_BIFAN</name>
<organism evidence="4 5">
    <name type="scientific">Bifidobacterium animalis subsp. lactis CNCM I-2494</name>
    <dbReference type="NCBI Taxonomy" id="1042403"/>
    <lineage>
        <taxon>Bacteria</taxon>
        <taxon>Bacillati</taxon>
        <taxon>Actinomycetota</taxon>
        <taxon>Actinomycetes</taxon>
        <taxon>Bifidobacteriales</taxon>
        <taxon>Bifidobacteriaceae</taxon>
        <taxon>Bifidobacterium</taxon>
    </lineage>
</organism>
<evidence type="ECO:0000313" key="4">
    <source>
        <dbReference type="EMBL" id="AEK30837.1"/>
    </source>
</evidence>
<dbReference type="PROSITE" id="PS51109">
    <property type="entry name" value="G5"/>
    <property type="match status" value="1"/>
</dbReference>
<protein>
    <submittedName>
        <fullName evidence="4">Membrane-bound transglycosylase</fullName>
    </submittedName>
</protein>
<accession>A0A806FHB0</accession>
<feature type="region of interest" description="Disordered" evidence="2">
    <location>
        <begin position="1"/>
        <end position="22"/>
    </location>
</feature>
<proteinExistence type="predicted"/>
<feature type="compositionally biased region" description="Low complexity" evidence="2">
    <location>
        <begin position="228"/>
        <end position="258"/>
    </location>
</feature>
<dbReference type="SMART" id="SM01208">
    <property type="entry name" value="G5"/>
    <property type="match status" value="1"/>
</dbReference>
<feature type="region of interest" description="Disordered" evidence="2">
    <location>
        <begin position="228"/>
        <end position="262"/>
    </location>
</feature>
<keyword evidence="1" id="KW-0732">Signal</keyword>
<feature type="domain" description="G5" evidence="3">
    <location>
        <begin position="147"/>
        <end position="227"/>
    </location>
</feature>
<reference evidence="4 5" key="1">
    <citation type="journal article" date="2011" name="J. Bacteriol.">
        <title>Genome Sequence of the Probiotic Strain Bifidobacterium animalis subsp. lactis CNCM I-2494.</title>
        <authorList>
            <person name="Chervaux C."/>
            <person name="Grimaldi C."/>
            <person name="Bolotin A."/>
            <person name="Quinquis B."/>
            <person name="Legrain-Raspaud S."/>
            <person name="van Hylckama Vlieg J.E."/>
            <person name="Denariaz G."/>
            <person name="Smokvina T."/>
        </authorList>
    </citation>
    <scope>NUCLEOTIDE SEQUENCE [LARGE SCALE GENOMIC DNA]</scope>
    <source>
        <strain evidence="4 5">CNCM I-2494</strain>
    </source>
</reference>
<evidence type="ECO:0000313" key="5">
    <source>
        <dbReference type="Proteomes" id="UP000008394"/>
    </source>
</evidence>
<feature type="compositionally biased region" description="Basic and acidic residues" evidence="2">
    <location>
        <begin position="166"/>
        <end position="182"/>
    </location>
</feature>
<dbReference type="InterPro" id="IPR023346">
    <property type="entry name" value="Lysozyme-like_dom_sf"/>
</dbReference>
<dbReference type="Pfam" id="PF07501">
    <property type="entry name" value="G5"/>
    <property type="match status" value="1"/>
</dbReference>
<dbReference type="Gene3D" id="2.20.230.10">
    <property type="entry name" value="Resuscitation-promoting factor rpfb"/>
    <property type="match status" value="1"/>
</dbReference>
<evidence type="ECO:0000259" key="3">
    <source>
        <dbReference type="PROSITE" id="PS51109"/>
    </source>
</evidence>
<dbReference type="Proteomes" id="UP000008394">
    <property type="component" value="Chromosome"/>
</dbReference>